<dbReference type="InterPro" id="IPR001509">
    <property type="entry name" value="Epimerase_deHydtase"/>
</dbReference>
<dbReference type="GO" id="GO:0005737">
    <property type="term" value="C:cytoplasm"/>
    <property type="evidence" value="ECO:0007669"/>
    <property type="project" value="TreeGrafter"/>
</dbReference>
<dbReference type="Proteomes" id="UP000777482">
    <property type="component" value="Unassembled WGS sequence"/>
</dbReference>
<protein>
    <recommendedName>
        <fullName evidence="1">NAD-dependent epimerase/dehydratase domain-containing protein</fullName>
    </recommendedName>
</protein>
<proteinExistence type="predicted"/>
<dbReference type="InterPro" id="IPR051783">
    <property type="entry name" value="NAD(P)-dependent_oxidoreduct"/>
</dbReference>
<dbReference type="PANTHER" id="PTHR48079">
    <property type="entry name" value="PROTEIN YEEZ"/>
    <property type="match status" value="1"/>
</dbReference>
<organism evidence="2 3">
    <name type="scientific">Rhodotorula mucilaginosa</name>
    <name type="common">Yeast</name>
    <name type="synonym">Rhodotorula rubra</name>
    <dbReference type="NCBI Taxonomy" id="5537"/>
    <lineage>
        <taxon>Eukaryota</taxon>
        <taxon>Fungi</taxon>
        <taxon>Dikarya</taxon>
        <taxon>Basidiomycota</taxon>
        <taxon>Pucciniomycotina</taxon>
        <taxon>Microbotryomycetes</taxon>
        <taxon>Sporidiobolales</taxon>
        <taxon>Sporidiobolaceae</taxon>
        <taxon>Rhodotorula</taxon>
    </lineage>
</organism>
<dbReference type="Pfam" id="PF01370">
    <property type="entry name" value="Epimerase"/>
    <property type="match status" value="1"/>
</dbReference>
<evidence type="ECO:0000259" key="1">
    <source>
        <dbReference type="Pfam" id="PF01370"/>
    </source>
</evidence>
<dbReference type="Gene3D" id="3.40.50.720">
    <property type="entry name" value="NAD(P)-binding Rossmann-like Domain"/>
    <property type="match status" value="1"/>
</dbReference>
<gene>
    <name evidence="2" type="ORF">C6P46_007099</name>
</gene>
<dbReference type="GO" id="GO:0004029">
    <property type="term" value="F:aldehyde dehydrogenase (NAD+) activity"/>
    <property type="evidence" value="ECO:0007669"/>
    <property type="project" value="TreeGrafter"/>
</dbReference>
<dbReference type="PANTHER" id="PTHR48079:SF6">
    <property type="entry name" value="NAD(P)-BINDING DOMAIN-CONTAINING PROTEIN-RELATED"/>
    <property type="match status" value="1"/>
</dbReference>
<accession>A0A9P6VXF8</accession>
<feature type="domain" description="NAD-dependent epimerase/dehydratase" evidence="1">
    <location>
        <begin position="4"/>
        <end position="237"/>
    </location>
</feature>
<dbReference type="AlphaFoldDB" id="A0A9P6VXF8"/>
<evidence type="ECO:0000313" key="2">
    <source>
        <dbReference type="EMBL" id="KAG0656440.1"/>
    </source>
</evidence>
<comment type="caution">
    <text evidence="2">The sequence shown here is derived from an EMBL/GenBank/DDBJ whole genome shotgun (WGS) entry which is preliminary data.</text>
</comment>
<sequence>MTKILLTGATGYIGGTILSTLLRDNHEGVSYGVLIRNAKASDAYEARSITPHLFQGLDDLETIERVAAEYDAVINTASASHPESAKALLRGLARRQRENGVETFIIHTSGTSILGDHSEGKYASDRVYSDEKDDLYEFERTHSETYSQRVTDLAVTDTAQELGVKSYIVIPPTIYGKGTGFFATISQQIPHLARLAIREGQAISINEGKSIWNHIHVEDVADFYSFLLTRILKGDDQQVGSGQRGYYFVQDGEHTWADVASGIAASLVKQGVLDSAEVRPESADWVGAHLGFGTPQLIRLGFSSNARARDDRARALGWRPKKPEDDFAKHFDAEVATVVAEVKK</sequence>
<reference evidence="2 3" key="1">
    <citation type="submission" date="2020-11" db="EMBL/GenBank/DDBJ databases">
        <title>Kefir isolates.</title>
        <authorList>
            <person name="Marcisauskas S."/>
            <person name="Kim Y."/>
            <person name="Blasche S."/>
        </authorList>
    </citation>
    <scope>NUCLEOTIDE SEQUENCE [LARGE SCALE GENOMIC DNA]</scope>
    <source>
        <strain evidence="2 3">KR</strain>
    </source>
</reference>
<dbReference type="OrthoDB" id="2526172at2759"/>
<dbReference type="InterPro" id="IPR036291">
    <property type="entry name" value="NAD(P)-bd_dom_sf"/>
</dbReference>
<name>A0A9P6VXF8_RHOMI</name>
<keyword evidence="3" id="KW-1185">Reference proteome</keyword>
<evidence type="ECO:0000313" key="3">
    <source>
        <dbReference type="Proteomes" id="UP000777482"/>
    </source>
</evidence>
<dbReference type="SUPFAM" id="SSF51735">
    <property type="entry name" value="NAD(P)-binding Rossmann-fold domains"/>
    <property type="match status" value="1"/>
</dbReference>
<dbReference type="EMBL" id="PUHQ01000097">
    <property type="protein sequence ID" value="KAG0656440.1"/>
    <property type="molecule type" value="Genomic_DNA"/>
</dbReference>